<dbReference type="Proteomes" id="UP001249851">
    <property type="component" value="Unassembled WGS sequence"/>
</dbReference>
<dbReference type="SUPFAM" id="SSF50242">
    <property type="entry name" value="TIMP-like"/>
    <property type="match status" value="1"/>
</dbReference>
<sequence>MIQHRRQTTPPGTKCPTLCDKCAVFRAKILSGPRQEVIKQDREQISFYDPNDVYMVKIDKIFKGEANVTELPGIKFLGLRRESIAMDFHTPGQWWEMCLPSLKALKHGREYLLSGSIQKSTLRSSFCDMRYSWSSVTYEERRALNREHKNASVTLR</sequence>
<dbReference type="PANTHER" id="PTHR11844:SF33">
    <property type="entry name" value="TISSUE INHIBITOR OF METALLOPROTEINASE"/>
    <property type="match status" value="1"/>
</dbReference>
<keyword evidence="2" id="KW-0964">Secreted</keyword>
<accession>A0AAD9QRG8</accession>
<evidence type="ECO:0000313" key="3">
    <source>
        <dbReference type="EMBL" id="KAK2566113.1"/>
    </source>
</evidence>
<dbReference type="InterPro" id="IPR001820">
    <property type="entry name" value="TIMP"/>
</dbReference>
<keyword evidence="4" id="KW-1185">Reference proteome</keyword>
<dbReference type="GO" id="GO:0005615">
    <property type="term" value="C:extracellular space"/>
    <property type="evidence" value="ECO:0007669"/>
    <property type="project" value="TreeGrafter"/>
</dbReference>
<organism evidence="3 4">
    <name type="scientific">Acropora cervicornis</name>
    <name type="common">Staghorn coral</name>
    <dbReference type="NCBI Taxonomy" id="6130"/>
    <lineage>
        <taxon>Eukaryota</taxon>
        <taxon>Metazoa</taxon>
        <taxon>Cnidaria</taxon>
        <taxon>Anthozoa</taxon>
        <taxon>Hexacorallia</taxon>
        <taxon>Scleractinia</taxon>
        <taxon>Astrocoeniina</taxon>
        <taxon>Acroporidae</taxon>
        <taxon>Acropora</taxon>
    </lineage>
</organism>
<evidence type="ECO:0000256" key="2">
    <source>
        <dbReference type="ARBA" id="ARBA00022525"/>
    </source>
</evidence>
<dbReference type="PANTHER" id="PTHR11844">
    <property type="entry name" value="METALLOPROTEASE INHIBITOR"/>
    <property type="match status" value="1"/>
</dbReference>
<reference evidence="3" key="2">
    <citation type="journal article" date="2023" name="Science">
        <title>Genomic signatures of disease resistance in endangered staghorn corals.</title>
        <authorList>
            <person name="Vollmer S.V."/>
            <person name="Selwyn J.D."/>
            <person name="Despard B.A."/>
            <person name="Roesel C.L."/>
        </authorList>
    </citation>
    <scope>NUCLEOTIDE SEQUENCE</scope>
    <source>
        <strain evidence="3">K2</strain>
    </source>
</reference>
<dbReference type="GO" id="GO:0051045">
    <property type="term" value="P:negative regulation of membrane protein ectodomain proteolysis"/>
    <property type="evidence" value="ECO:0007669"/>
    <property type="project" value="TreeGrafter"/>
</dbReference>
<proteinExistence type="predicted"/>
<dbReference type="Pfam" id="PF00965">
    <property type="entry name" value="TIMP"/>
    <property type="match status" value="1"/>
</dbReference>
<dbReference type="GO" id="GO:0008191">
    <property type="term" value="F:metalloendopeptidase inhibitor activity"/>
    <property type="evidence" value="ECO:0007669"/>
    <property type="project" value="InterPro"/>
</dbReference>
<reference evidence="3" key="1">
    <citation type="journal article" date="2023" name="G3 (Bethesda)">
        <title>Whole genome assembly and annotation of the endangered Caribbean coral Acropora cervicornis.</title>
        <authorList>
            <person name="Selwyn J.D."/>
            <person name="Vollmer S.V."/>
        </authorList>
    </citation>
    <scope>NUCLEOTIDE SEQUENCE</scope>
    <source>
        <strain evidence="3">K2</strain>
    </source>
</reference>
<protein>
    <submittedName>
        <fullName evidence="3">Uncharacterized protein</fullName>
    </submittedName>
</protein>
<dbReference type="InterPro" id="IPR008993">
    <property type="entry name" value="TIMP-like_OB-fold"/>
</dbReference>
<name>A0AAD9QRG8_ACRCE</name>
<dbReference type="Gene3D" id="2.40.50.120">
    <property type="match status" value="1"/>
</dbReference>
<evidence type="ECO:0000313" key="4">
    <source>
        <dbReference type="Proteomes" id="UP001249851"/>
    </source>
</evidence>
<evidence type="ECO:0000256" key="1">
    <source>
        <dbReference type="ARBA" id="ARBA00004613"/>
    </source>
</evidence>
<dbReference type="AlphaFoldDB" id="A0AAD9QRG8"/>
<dbReference type="EMBL" id="JARQWQ010000017">
    <property type="protein sequence ID" value="KAK2566113.1"/>
    <property type="molecule type" value="Genomic_DNA"/>
</dbReference>
<dbReference type="GO" id="GO:0002020">
    <property type="term" value="F:protease binding"/>
    <property type="evidence" value="ECO:0007669"/>
    <property type="project" value="TreeGrafter"/>
</dbReference>
<comment type="subcellular location">
    <subcellularLocation>
        <location evidence="1">Secreted</location>
    </subcellularLocation>
</comment>
<gene>
    <name evidence="3" type="ORF">P5673_009558</name>
</gene>
<dbReference type="GO" id="GO:0031012">
    <property type="term" value="C:extracellular matrix"/>
    <property type="evidence" value="ECO:0007669"/>
    <property type="project" value="TreeGrafter"/>
</dbReference>
<comment type="caution">
    <text evidence="3">The sequence shown here is derived from an EMBL/GenBank/DDBJ whole genome shotgun (WGS) entry which is preliminary data.</text>
</comment>